<dbReference type="KEGG" id="gcr:GcLGCM259_2831"/>
<dbReference type="GO" id="GO:1904680">
    <property type="term" value="F:peptide transmembrane transporter activity"/>
    <property type="evidence" value="ECO:0007669"/>
    <property type="project" value="TreeGrafter"/>
</dbReference>
<dbReference type="EMBL" id="CP034412">
    <property type="protein sequence ID" value="QCY48538.1"/>
    <property type="molecule type" value="Genomic_DNA"/>
</dbReference>
<feature type="chain" id="PRO_5039214858" evidence="1">
    <location>
        <begin position="35"/>
        <end position="531"/>
    </location>
</feature>
<sequence>MPTPTASTSSGGTPSRLRRRGAALLAGATGLALAVTGCTTGNSADGGAEGKTDTIRSTMIANPNSFNPLTSSGVPATMANSLLYATLLVQDDNHTFAGDLASEWELSPTRGEFTLREGATCADGTQITASVVKASLDAFAQKSNNKDLVFGPSEPKISADDAAGKVTIELDTAWADMGQGLSMPESGIICPAGLKDPEGTTAGKVEGAFSGPYTLADYQPGVNVEFALRDEGYTWPEYAQPFEGRVAKTIKYSVSSDYNSIANGLLTNQIDIATVLGEPMERFKDDEKFGTERFSTANLFMVFNERKGKPFADPEARRAVAKAVDQKAFVQAATNGLGAPATSFVSESVQCANTDAALLSPKDADLADIKGQAATLVGTPAVGKGAGNTYIAQALNEAGADVKLRSVDTASLFTELSTKPDSWDMTVVNLVNISSTLYAGLSRFTGPTTEDGGRNITGAKHEKFLAQVGQAMAETDEDKRCAIYQDLQEGLFQDAHVVPLGDVSAQLTTAQGFSARVINGISSARTMRITD</sequence>
<dbReference type="GO" id="GO:0015833">
    <property type="term" value="P:peptide transport"/>
    <property type="evidence" value="ECO:0007669"/>
    <property type="project" value="TreeGrafter"/>
</dbReference>
<feature type="domain" description="Solute-binding protein family 5" evidence="2">
    <location>
        <begin position="97"/>
        <end position="449"/>
    </location>
</feature>
<dbReference type="Gene3D" id="3.40.190.10">
    <property type="entry name" value="Periplasmic binding protein-like II"/>
    <property type="match status" value="1"/>
</dbReference>
<dbReference type="InterPro" id="IPR000914">
    <property type="entry name" value="SBP_5_dom"/>
</dbReference>
<dbReference type="GO" id="GO:0043190">
    <property type="term" value="C:ATP-binding cassette (ABC) transporter complex"/>
    <property type="evidence" value="ECO:0007669"/>
    <property type="project" value="InterPro"/>
</dbReference>
<dbReference type="SUPFAM" id="SSF53850">
    <property type="entry name" value="Periplasmic binding protein-like II"/>
    <property type="match status" value="1"/>
</dbReference>
<keyword evidence="4" id="KW-1185">Reference proteome</keyword>
<proteinExistence type="predicted"/>
<accession>A0A5B7WWZ4</accession>
<organism evidence="3 4">
    <name type="scientific">Glutamicibacter creatinolyticus</name>
    <dbReference type="NCBI Taxonomy" id="162496"/>
    <lineage>
        <taxon>Bacteria</taxon>
        <taxon>Bacillati</taxon>
        <taxon>Actinomycetota</taxon>
        <taxon>Actinomycetes</taxon>
        <taxon>Micrococcales</taxon>
        <taxon>Micrococcaceae</taxon>
        <taxon>Glutamicibacter</taxon>
    </lineage>
</organism>
<keyword evidence="1" id="KW-0732">Signal</keyword>
<evidence type="ECO:0000313" key="3">
    <source>
        <dbReference type="EMBL" id="QCY48538.1"/>
    </source>
</evidence>
<evidence type="ECO:0000259" key="2">
    <source>
        <dbReference type="Pfam" id="PF00496"/>
    </source>
</evidence>
<dbReference type="AlphaFoldDB" id="A0A5B7WWZ4"/>
<dbReference type="GO" id="GO:0042597">
    <property type="term" value="C:periplasmic space"/>
    <property type="evidence" value="ECO:0007669"/>
    <property type="project" value="UniProtKB-ARBA"/>
</dbReference>
<dbReference type="PIRSF" id="PIRSF002741">
    <property type="entry name" value="MppA"/>
    <property type="match status" value="1"/>
</dbReference>
<dbReference type="CDD" id="cd00995">
    <property type="entry name" value="PBP2_NikA_DppA_OppA_like"/>
    <property type="match status" value="1"/>
</dbReference>
<reference evidence="3 4" key="1">
    <citation type="submission" date="2018-12" db="EMBL/GenBank/DDBJ databases">
        <title>Complete Genome Sequence of Glutamicibacter creatinolyticus strain LGCM259,isolated from an abscess of a 12-year-old mare in Italy.</title>
        <authorList>
            <person name="Santos R.G."/>
            <person name="Silva A.L."/>
            <person name="Seyffert N."/>
            <person name="Castro T.L.P."/>
            <person name="Attili A.R."/>
            <person name="Rifici C."/>
            <person name="Mazzullo G."/>
            <person name="Brenig B."/>
            <person name="Venanzi F."/>
            <person name="Azevedo V."/>
        </authorList>
    </citation>
    <scope>NUCLEOTIDE SEQUENCE [LARGE SCALE GENOMIC DNA]</scope>
    <source>
        <strain evidence="3 4">LGCM 259</strain>
    </source>
</reference>
<dbReference type="InterPro" id="IPR030678">
    <property type="entry name" value="Peptide/Ni-bd"/>
</dbReference>
<feature type="signal peptide" evidence="1">
    <location>
        <begin position="1"/>
        <end position="34"/>
    </location>
</feature>
<dbReference type="PANTHER" id="PTHR30290">
    <property type="entry name" value="PERIPLASMIC BINDING COMPONENT OF ABC TRANSPORTER"/>
    <property type="match status" value="1"/>
</dbReference>
<evidence type="ECO:0000256" key="1">
    <source>
        <dbReference type="SAM" id="SignalP"/>
    </source>
</evidence>
<dbReference type="InterPro" id="IPR039424">
    <property type="entry name" value="SBP_5"/>
</dbReference>
<gene>
    <name evidence="3" type="ORF">GcLGCM259_2831</name>
</gene>
<evidence type="ECO:0000313" key="4">
    <source>
        <dbReference type="Proteomes" id="UP000307000"/>
    </source>
</evidence>
<dbReference type="Proteomes" id="UP000307000">
    <property type="component" value="Chromosome"/>
</dbReference>
<dbReference type="RefSeq" id="WP_138176260.1">
    <property type="nucleotide sequence ID" value="NZ_CP034412.1"/>
</dbReference>
<name>A0A5B7WWZ4_9MICC</name>
<dbReference type="Gene3D" id="3.10.105.10">
    <property type="entry name" value="Dipeptide-binding Protein, Domain 3"/>
    <property type="match status" value="1"/>
</dbReference>
<dbReference type="Pfam" id="PF00496">
    <property type="entry name" value="SBP_bac_5"/>
    <property type="match status" value="1"/>
</dbReference>
<protein>
    <submittedName>
        <fullName evidence="3">Peptide/nickel transport system substrate-binding protein</fullName>
    </submittedName>
</protein>